<accession>A0A4Z2HGQ8</accession>
<protein>
    <submittedName>
        <fullName evidence="1">Uncharacterized protein</fullName>
    </submittedName>
</protein>
<reference evidence="1 2" key="1">
    <citation type="submission" date="2019-03" db="EMBL/GenBank/DDBJ databases">
        <title>First draft genome of Liparis tanakae, snailfish: a comprehensive survey of snailfish specific genes.</title>
        <authorList>
            <person name="Kim W."/>
            <person name="Song I."/>
            <person name="Jeong J.-H."/>
            <person name="Kim D."/>
            <person name="Kim S."/>
            <person name="Ryu S."/>
            <person name="Song J.Y."/>
            <person name="Lee S.K."/>
        </authorList>
    </citation>
    <scope>NUCLEOTIDE SEQUENCE [LARGE SCALE GENOMIC DNA]</scope>
    <source>
        <tissue evidence="1">Muscle</tissue>
    </source>
</reference>
<evidence type="ECO:0000313" key="1">
    <source>
        <dbReference type="EMBL" id="TNN65058.1"/>
    </source>
</evidence>
<name>A0A4Z2HGQ8_9TELE</name>
<keyword evidence="2" id="KW-1185">Reference proteome</keyword>
<organism evidence="1 2">
    <name type="scientific">Liparis tanakae</name>
    <name type="common">Tanaka's snailfish</name>
    <dbReference type="NCBI Taxonomy" id="230148"/>
    <lineage>
        <taxon>Eukaryota</taxon>
        <taxon>Metazoa</taxon>
        <taxon>Chordata</taxon>
        <taxon>Craniata</taxon>
        <taxon>Vertebrata</taxon>
        <taxon>Euteleostomi</taxon>
        <taxon>Actinopterygii</taxon>
        <taxon>Neopterygii</taxon>
        <taxon>Teleostei</taxon>
        <taxon>Neoteleostei</taxon>
        <taxon>Acanthomorphata</taxon>
        <taxon>Eupercaria</taxon>
        <taxon>Perciformes</taxon>
        <taxon>Cottioidei</taxon>
        <taxon>Cottales</taxon>
        <taxon>Liparidae</taxon>
        <taxon>Liparis</taxon>
    </lineage>
</organism>
<proteinExistence type="predicted"/>
<dbReference type="AlphaFoldDB" id="A0A4Z2HGQ8"/>
<evidence type="ECO:0000313" key="2">
    <source>
        <dbReference type="Proteomes" id="UP000314294"/>
    </source>
</evidence>
<sequence length="80" mass="8404">MAVPDSVSPALVKRGDCSRQRTWYQWVSGSVGAVDSHTVILQGTGVKTTPGLDGAVCGREVDPVEGGLVPEGRSHREDVS</sequence>
<comment type="caution">
    <text evidence="1">The sequence shown here is derived from an EMBL/GenBank/DDBJ whole genome shotgun (WGS) entry which is preliminary data.</text>
</comment>
<dbReference type="Proteomes" id="UP000314294">
    <property type="component" value="Unassembled WGS sequence"/>
</dbReference>
<dbReference type="EMBL" id="SRLO01000242">
    <property type="protein sequence ID" value="TNN65058.1"/>
    <property type="molecule type" value="Genomic_DNA"/>
</dbReference>
<gene>
    <name evidence="1" type="ORF">EYF80_024797</name>
</gene>